<dbReference type="EMBL" id="BMKB01000003">
    <property type="protein sequence ID" value="GGA49824.1"/>
    <property type="molecule type" value="Genomic_DNA"/>
</dbReference>
<comment type="subcellular location">
    <subcellularLocation>
        <location evidence="1 7">Cell membrane</location>
        <topology evidence="1 7">Multi-pass membrane protein</topology>
    </subcellularLocation>
</comment>
<keyword evidence="10" id="KW-1185">Reference proteome</keyword>
<feature type="transmembrane region" description="Helical" evidence="7">
    <location>
        <begin position="139"/>
        <end position="165"/>
    </location>
</feature>
<reference evidence="9 10" key="1">
    <citation type="journal article" date="2014" name="Int. J. Syst. Evol. Microbiol.">
        <title>Complete genome sequence of Corynebacterium casei LMG S-19264T (=DSM 44701T), isolated from a smear-ripened cheese.</title>
        <authorList>
            <consortium name="US DOE Joint Genome Institute (JGI-PGF)"/>
            <person name="Walter F."/>
            <person name="Albersmeier A."/>
            <person name="Kalinowski J."/>
            <person name="Ruckert C."/>
        </authorList>
    </citation>
    <scope>NUCLEOTIDE SEQUENCE [LARGE SCALE GENOMIC DNA]</scope>
    <source>
        <strain evidence="9 10">CGMCC 1.15896</strain>
    </source>
</reference>
<dbReference type="Pfam" id="PF00528">
    <property type="entry name" value="BPD_transp_1"/>
    <property type="match status" value="1"/>
</dbReference>
<keyword evidence="5 7" id="KW-1133">Transmembrane helix</keyword>
<feature type="transmembrane region" description="Helical" evidence="7">
    <location>
        <begin position="31"/>
        <end position="52"/>
    </location>
</feature>
<evidence type="ECO:0000256" key="1">
    <source>
        <dbReference type="ARBA" id="ARBA00004651"/>
    </source>
</evidence>
<protein>
    <submittedName>
        <fullName evidence="9">Peptide ABC transporter permease</fullName>
    </submittedName>
</protein>
<comment type="caution">
    <text evidence="9">The sequence shown here is derived from an EMBL/GenBank/DDBJ whole genome shotgun (WGS) entry which is preliminary data.</text>
</comment>
<dbReference type="InterPro" id="IPR025966">
    <property type="entry name" value="OppC_N"/>
</dbReference>
<dbReference type="InterPro" id="IPR035906">
    <property type="entry name" value="MetI-like_sf"/>
</dbReference>
<evidence type="ECO:0000256" key="3">
    <source>
        <dbReference type="ARBA" id="ARBA00022475"/>
    </source>
</evidence>
<sequence length="294" mass="31800">MQNGEANVSATAQTSKRVSLLNRLYGLNGRILFGGALVLFIVILAIAAPLLATHDPLRVRMSDRLLPPSFDNWLGTDNNGRDVYSRIVYGARISVLVGSAVVILSTFFGTLIGLIAGYYRRMDGPMMRFMDAVMTFPSILLAIAIIAALGASAQNVIIALTVSFVPHTARVVRGKVLSVREETYVESARAIGLGDTRIILRYILPNTLAPLMVQATFILALAIIAEAGLSYIGAGTPPPTPSWGNILADGRAFLNNAWWMTTFPGIFIMISVLGLNILGDGLRDLLDPRMENNR</sequence>
<keyword evidence="4 7" id="KW-0812">Transmembrane</keyword>
<dbReference type="InterPro" id="IPR000515">
    <property type="entry name" value="MetI-like"/>
</dbReference>
<dbReference type="PANTHER" id="PTHR43386:SF6">
    <property type="entry name" value="ABC TRANSPORTER PERMEASE PROTEIN"/>
    <property type="match status" value="1"/>
</dbReference>
<dbReference type="GO" id="GO:0005886">
    <property type="term" value="C:plasma membrane"/>
    <property type="evidence" value="ECO:0007669"/>
    <property type="project" value="UniProtKB-SubCell"/>
</dbReference>
<evidence type="ECO:0000259" key="8">
    <source>
        <dbReference type="PROSITE" id="PS50928"/>
    </source>
</evidence>
<evidence type="ECO:0000256" key="6">
    <source>
        <dbReference type="ARBA" id="ARBA00023136"/>
    </source>
</evidence>
<gene>
    <name evidence="9" type="ORF">GCM10011499_19680</name>
</gene>
<accession>A0A916VXH3</accession>
<evidence type="ECO:0000256" key="5">
    <source>
        <dbReference type="ARBA" id="ARBA00022989"/>
    </source>
</evidence>
<keyword evidence="2 7" id="KW-0813">Transport</keyword>
<evidence type="ECO:0000256" key="2">
    <source>
        <dbReference type="ARBA" id="ARBA00022448"/>
    </source>
</evidence>
<proteinExistence type="inferred from homology"/>
<evidence type="ECO:0000256" key="4">
    <source>
        <dbReference type="ARBA" id="ARBA00022692"/>
    </source>
</evidence>
<feature type="transmembrane region" description="Helical" evidence="7">
    <location>
        <begin position="95"/>
        <end position="119"/>
    </location>
</feature>
<evidence type="ECO:0000313" key="9">
    <source>
        <dbReference type="EMBL" id="GGA49824.1"/>
    </source>
</evidence>
<evidence type="ECO:0000256" key="7">
    <source>
        <dbReference type="RuleBase" id="RU363032"/>
    </source>
</evidence>
<organism evidence="9 10">
    <name type="scientific">Pelagibacterium lentulum</name>
    <dbReference type="NCBI Taxonomy" id="2029865"/>
    <lineage>
        <taxon>Bacteria</taxon>
        <taxon>Pseudomonadati</taxon>
        <taxon>Pseudomonadota</taxon>
        <taxon>Alphaproteobacteria</taxon>
        <taxon>Hyphomicrobiales</taxon>
        <taxon>Devosiaceae</taxon>
        <taxon>Pelagibacterium</taxon>
    </lineage>
</organism>
<dbReference type="GO" id="GO:0055085">
    <property type="term" value="P:transmembrane transport"/>
    <property type="evidence" value="ECO:0007669"/>
    <property type="project" value="InterPro"/>
</dbReference>
<evidence type="ECO:0000313" key="10">
    <source>
        <dbReference type="Proteomes" id="UP000596977"/>
    </source>
</evidence>
<dbReference type="PANTHER" id="PTHR43386">
    <property type="entry name" value="OLIGOPEPTIDE TRANSPORT SYSTEM PERMEASE PROTEIN APPC"/>
    <property type="match status" value="1"/>
</dbReference>
<feature type="transmembrane region" description="Helical" evidence="7">
    <location>
        <begin position="257"/>
        <end position="279"/>
    </location>
</feature>
<feature type="transmembrane region" description="Helical" evidence="7">
    <location>
        <begin position="211"/>
        <end position="234"/>
    </location>
</feature>
<dbReference type="CDD" id="cd06261">
    <property type="entry name" value="TM_PBP2"/>
    <property type="match status" value="1"/>
</dbReference>
<keyword evidence="6 7" id="KW-0472">Membrane</keyword>
<dbReference type="Gene3D" id="1.10.3720.10">
    <property type="entry name" value="MetI-like"/>
    <property type="match status" value="1"/>
</dbReference>
<dbReference type="AlphaFoldDB" id="A0A916VXH3"/>
<dbReference type="Pfam" id="PF12911">
    <property type="entry name" value="OppC_N"/>
    <property type="match status" value="1"/>
</dbReference>
<dbReference type="PROSITE" id="PS50928">
    <property type="entry name" value="ABC_TM1"/>
    <property type="match status" value="1"/>
</dbReference>
<dbReference type="SUPFAM" id="SSF161098">
    <property type="entry name" value="MetI-like"/>
    <property type="match status" value="1"/>
</dbReference>
<dbReference type="Proteomes" id="UP000596977">
    <property type="component" value="Unassembled WGS sequence"/>
</dbReference>
<dbReference type="InterPro" id="IPR050366">
    <property type="entry name" value="BP-dependent_transpt_permease"/>
</dbReference>
<dbReference type="OrthoDB" id="9805884at2"/>
<name>A0A916VXH3_9HYPH</name>
<comment type="similarity">
    <text evidence="7">Belongs to the binding-protein-dependent transport system permease family.</text>
</comment>
<feature type="domain" description="ABC transmembrane type-1" evidence="8">
    <location>
        <begin position="91"/>
        <end position="279"/>
    </location>
</feature>
<keyword evidence="3" id="KW-1003">Cell membrane</keyword>